<evidence type="ECO:0000259" key="2">
    <source>
        <dbReference type="Pfam" id="PF03008"/>
    </source>
</evidence>
<feature type="domain" description="ATPase" evidence="1">
    <location>
        <begin position="3"/>
        <end position="204"/>
    </location>
</feature>
<dbReference type="InterPro" id="IPR027417">
    <property type="entry name" value="P-loop_NTPase"/>
</dbReference>
<evidence type="ECO:0000313" key="3">
    <source>
        <dbReference type="EMBL" id="BAL80392.1"/>
    </source>
</evidence>
<dbReference type="KEGG" id="cex:CSE_02660"/>
<proteinExistence type="predicted"/>
<dbReference type="InterPro" id="IPR004256">
    <property type="entry name" value="DUF234"/>
</dbReference>
<dbReference type="Pfam" id="PF01637">
    <property type="entry name" value="ATPase_2"/>
    <property type="match status" value="1"/>
</dbReference>
<dbReference type="InterPro" id="IPR011579">
    <property type="entry name" value="ATPase_dom"/>
</dbReference>
<dbReference type="Pfam" id="PF03008">
    <property type="entry name" value="DUF234"/>
    <property type="match status" value="1"/>
</dbReference>
<dbReference type="GO" id="GO:0003676">
    <property type="term" value="F:nucleic acid binding"/>
    <property type="evidence" value="ECO:0007669"/>
    <property type="project" value="InterPro"/>
</dbReference>
<evidence type="ECO:0000313" key="4">
    <source>
        <dbReference type="Proteomes" id="UP000004793"/>
    </source>
</evidence>
<dbReference type="InterPro" id="IPR011856">
    <property type="entry name" value="tRNA_endonuc-like_dom_sf"/>
</dbReference>
<evidence type="ECO:0000259" key="1">
    <source>
        <dbReference type="Pfam" id="PF01637"/>
    </source>
</evidence>
<name>A0A7U6JGK9_CALEA</name>
<dbReference type="InterPro" id="IPR011335">
    <property type="entry name" value="Restrct_endonuc-II-like"/>
</dbReference>
<dbReference type="OrthoDB" id="9813134at2"/>
<dbReference type="GO" id="GO:0005524">
    <property type="term" value="F:ATP binding"/>
    <property type="evidence" value="ECO:0007669"/>
    <property type="project" value="InterPro"/>
</dbReference>
<dbReference type="PANTHER" id="PTHR34704:SF1">
    <property type="entry name" value="ATPASE"/>
    <property type="match status" value="1"/>
</dbReference>
<dbReference type="SUPFAM" id="SSF52980">
    <property type="entry name" value="Restriction endonuclease-like"/>
    <property type="match status" value="1"/>
</dbReference>
<gene>
    <name evidence="3" type="ordered locus">CSE_02660</name>
</gene>
<reference evidence="3 4" key="1">
    <citation type="submission" date="2011-01" db="EMBL/GenBank/DDBJ databases">
        <title>Whole genome sequence of Caldisericum exile AZM16c01.</title>
        <authorList>
            <person name="Narita-Yamada S."/>
            <person name="Kawakoshi A."/>
            <person name="Nakamura S."/>
            <person name="Sasagawa M."/>
            <person name="Fukada J."/>
            <person name="Sekine M."/>
            <person name="Kato Y."/>
            <person name="Fukai R."/>
            <person name="Sasaki K."/>
            <person name="Hanamaki A."/>
            <person name="Narita H."/>
            <person name="Konno Y."/>
            <person name="Mori K."/>
            <person name="Yamazaki S."/>
            <person name="Suzuki K."/>
            <person name="Fujita N."/>
        </authorList>
    </citation>
    <scope>NUCLEOTIDE SEQUENCE [LARGE SCALE GENOMIC DNA]</scope>
    <source>
        <strain evidence="4">DSM 21853 / NBRC 104410 / AZM16c01</strain>
    </source>
</reference>
<dbReference type="AlphaFoldDB" id="A0A7U6JGK9"/>
<evidence type="ECO:0008006" key="5">
    <source>
        <dbReference type="Google" id="ProtNLM"/>
    </source>
</evidence>
<dbReference type="SUPFAM" id="SSF52540">
    <property type="entry name" value="P-loop containing nucleoside triphosphate hydrolases"/>
    <property type="match status" value="1"/>
</dbReference>
<dbReference type="EMBL" id="AP012051">
    <property type="protein sequence ID" value="BAL80392.1"/>
    <property type="molecule type" value="Genomic_DNA"/>
</dbReference>
<sequence>MRFIDREKELSALERFWKENKPQFVVIYGKRRVGKTELIKQFIKDKPHIYFLAQKISDNDNLKMLSKLVGEYFKDIILQSSGFANWQTFFAYLKEKIKEKIVVVIDEFPYLAEANKGISSIFQAGWDEFLKETPVYLIICGSSIAMMEQEVLGYKAPLYGRRTGQILVKPFDFYEASAFFPKLSFDERLSFFSIVGGNPSYLNKINPEKSLEDNIKDNFLSPEATLYSEVEFILHEELREPRNYFAILRAIAQGKARVSEIINETGFEKSILHKYLFVLEDLQIIEKEVPITEKNPQKSRKGIYKLQDQFFKFWFKYVLPNRSRIEEGKIDVVLKKIMEDFNTVVAENYERVAQDILKRHEEEFFPFESIGRWWDRNEEIDVVALNKIENKILFGEVKWSNKPVGVDIYENLKRKASLVEWKKEGRKEYYCLFSKSGFTDEMKKIAKKGNVMLFQKDNVI</sequence>
<dbReference type="Gene3D" id="3.40.50.300">
    <property type="entry name" value="P-loop containing nucleotide triphosphate hydrolases"/>
    <property type="match status" value="1"/>
</dbReference>
<keyword evidence="4" id="KW-1185">Reference proteome</keyword>
<feature type="domain" description="DUF234" evidence="2">
    <location>
        <begin position="314"/>
        <end position="401"/>
    </location>
</feature>
<dbReference type="PANTHER" id="PTHR34704">
    <property type="entry name" value="ATPASE"/>
    <property type="match status" value="1"/>
</dbReference>
<dbReference type="InterPro" id="IPR036390">
    <property type="entry name" value="WH_DNA-bd_sf"/>
</dbReference>
<accession>A0A7U6JGK9</accession>
<protein>
    <recommendedName>
        <fullName evidence="5">ATP-binding protein</fullName>
    </recommendedName>
</protein>
<dbReference type="SUPFAM" id="SSF46785">
    <property type="entry name" value="Winged helix' DNA-binding domain"/>
    <property type="match status" value="1"/>
</dbReference>
<organism evidence="3 4">
    <name type="scientific">Caldisericum exile (strain DSM 21853 / NBRC 104410 / AZM16c01)</name>
    <dbReference type="NCBI Taxonomy" id="511051"/>
    <lineage>
        <taxon>Bacteria</taxon>
        <taxon>Pseudomonadati</taxon>
        <taxon>Caldisericota/Cryosericota group</taxon>
        <taxon>Caldisericota</taxon>
        <taxon>Caldisericia</taxon>
        <taxon>Caldisericales</taxon>
        <taxon>Caldisericaceae</taxon>
        <taxon>Caldisericum</taxon>
    </lineage>
</organism>
<dbReference type="RefSeq" id="WP_014452799.1">
    <property type="nucleotide sequence ID" value="NC_017096.1"/>
</dbReference>
<dbReference type="Proteomes" id="UP000004793">
    <property type="component" value="Chromosome"/>
</dbReference>
<dbReference type="Gene3D" id="3.40.1350.10">
    <property type="match status" value="1"/>
</dbReference>